<gene>
    <name evidence="3" type="ORF">KUM34_027470</name>
</gene>
<dbReference type="PANTHER" id="PTHR43000">
    <property type="entry name" value="DTDP-D-GLUCOSE 4,6-DEHYDRATASE-RELATED"/>
    <property type="match status" value="1"/>
</dbReference>
<dbReference type="Gene3D" id="3.40.50.720">
    <property type="entry name" value="NAD(P)-binding Rossmann-like Domain"/>
    <property type="match status" value="1"/>
</dbReference>
<evidence type="ECO:0000313" key="3">
    <source>
        <dbReference type="EMBL" id="UZF48376.1"/>
    </source>
</evidence>
<protein>
    <submittedName>
        <fullName evidence="3">NAD(P)-dependent oxidoreductase</fullName>
    </submittedName>
</protein>
<reference evidence="3 4" key="1">
    <citation type="journal article" date="2021" name="Front. Microbiol.">
        <title>Bacterial Transformation of Aromatic Monomers in Softwood Black Liquor.</title>
        <authorList>
            <person name="Navas L.E."/>
            <person name="Dexter G."/>
            <person name="Liu J."/>
            <person name="Levy-Booth D."/>
            <person name="Cho M."/>
            <person name="Jang S.K."/>
            <person name="Mansfield S.D."/>
            <person name="Renneckar S."/>
            <person name="Mohn W.W."/>
            <person name="Eltis L.D."/>
        </authorList>
    </citation>
    <scope>NUCLEOTIDE SEQUENCE [LARGE SCALE GENOMIC DNA]</scope>
    <source>
        <strain evidence="3 4">GD02</strain>
    </source>
</reference>
<keyword evidence="3" id="KW-0614">Plasmid</keyword>
<dbReference type="Proteomes" id="UP001162740">
    <property type="component" value="Plasmid pGD02.2.1"/>
</dbReference>
<evidence type="ECO:0000256" key="1">
    <source>
        <dbReference type="ARBA" id="ARBA00007637"/>
    </source>
</evidence>
<dbReference type="SUPFAM" id="SSF51735">
    <property type="entry name" value="NAD(P)-binding Rossmann-fold domains"/>
    <property type="match status" value="1"/>
</dbReference>
<accession>A0AA46X5F0</accession>
<dbReference type="EMBL" id="CP083975">
    <property type="protein sequence ID" value="UZF48376.1"/>
    <property type="molecule type" value="Genomic_DNA"/>
</dbReference>
<comment type="similarity">
    <text evidence="1">Belongs to the NAD(P)-dependent epimerase/dehydratase family.</text>
</comment>
<evidence type="ECO:0000259" key="2">
    <source>
        <dbReference type="Pfam" id="PF01370"/>
    </source>
</evidence>
<dbReference type="InterPro" id="IPR036291">
    <property type="entry name" value="NAD(P)-bd_dom_sf"/>
</dbReference>
<feature type="domain" description="NAD-dependent epimerase/dehydratase" evidence="2">
    <location>
        <begin position="6"/>
        <end position="230"/>
    </location>
</feature>
<dbReference type="Pfam" id="PF01370">
    <property type="entry name" value="Epimerase"/>
    <property type="match status" value="1"/>
</dbReference>
<dbReference type="RefSeq" id="WP_229583090.1">
    <property type="nucleotide sequence ID" value="NZ_CP083975.1"/>
</dbReference>
<organism evidence="3 4">
    <name type="scientific">Rhodococcus rhodochrous</name>
    <dbReference type="NCBI Taxonomy" id="1829"/>
    <lineage>
        <taxon>Bacteria</taxon>
        <taxon>Bacillati</taxon>
        <taxon>Actinomycetota</taxon>
        <taxon>Actinomycetes</taxon>
        <taxon>Mycobacteriales</taxon>
        <taxon>Nocardiaceae</taxon>
        <taxon>Rhodococcus</taxon>
    </lineage>
</organism>
<sequence>MSTKPVMVTGAAGLIGHRICQMLIERGTRVIATDLHQPNHADFDIEMCDLADLDAVERLTSQGLDAIIHCGGFSGPMVGTSTPFRLLEVNVGGTINLLELGRRHGIRRFVFASSGTVMGSTTGDLVDEENTPHPANLYAASKAGCEHLVTSYSEHFTDGAVSLRLAWVYGPRRTTDCVIRDMILDAQSNRRTELPYGDGFPRQFMYVDDAAAAMIAALDAPGRPPRTVYNATGDDYSTLDEVAAIVSNIVPEADISLQPGTAPLDVIQARFDVSAIEQDLKFVPQVPLTEGIARYAAWLAQT</sequence>
<dbReference type="InterPro" id="IPR001509">
    <property type="entry name" value="Epimerase_deHydtase"/>
</dbReference>
<geneLocation type="plasmid" evidence="3 4">
    <name>pGD02.2.1</name>
</geneLocation>
<dbReference type="AlphaFoldDB" id="A0AA46X5F0"/>
<name>A0AA46X5F0_RHORH</name>
<proteinExistence type="inferred from homology"/>
<evidence type="ECO:0000313" key="4">
    <source>
        <dbReference type="Proteomes" id="UP001162740"/>
    </source>
</evidence>